<feature type="region of interest" description="Disordered" evidence="1">
    <location>
        <begin position="192"/>
        <end position="229"/>
    </location>
</feature>
<keyword evidence="3" id="KW-1185">Reference proteome</keyword>
<feature type="compositionally biased region" description="Polar residues" evidence="1">
    <location>
        <begin position="68"/>
        <end position="79"/>
    </location>
</feature>
<feature type="compositionally biased region" description="Polar residues" evidence="1">
    <location>
        <begin position="1440"/>
        <end position="1460"/>
    </location>
</feature>
<comment type="caution">
    <text evidence="2">The sequence shown here is derived from an EMBL/GenBank/DDBJ whole genome shotgun (WGS) entry which is preliminary data.</text>
</comment>
<feature type="compositionally biased region" description="Basic residues" evidence="1">
    <location>
        <begin position="1302"/>
        <end position="1311"/>
    </location>
</feature>
<evidence type="ECO:0000313" key="3">
    <source>
        <dbReference type="Proteomes" id="UP001383192"/>
    </source>
</evidence>
<feature type="region of interest" description="Disordered" evidence="1">
    <location>
        <begin position="1434"/>
        <end position="1477"/>
    </location>
</feature>
<reference evidence="2 3" key="1">
    <citation type="submission" date="2024-01" db="EMBL/GenBank/DDBJ databases">
        <title>A draft genome for a cacao thread blight-causing isolate of Paramarasmius palmivorus.</title>
        <authorList>
            <person name="Baruah I.K."/>
            <person name="Bukari Y."/>
            <person name="Amoako-Attah I."/>
            <person name="Meinhardt L.W."/>
            <person name="Bailey B.A."/>
            <person name="Cohen S.P."/>
        </authorList>
    </citation>
    <scope>NUCLEOTIDE SEQUENCE [LARGE SCALE GENOMIC DNA]</scope>
    <source>
        <strain evidence="2 3">GH-12</strain>
    </source>
</reference>
<proteinExistence type="predicted"/>
<feature type="compositionally biased region" description="Acidic residues" evidence="1">
    <location>
        <begin position="641"/>
        <end position="661"/>
    </location>
</feature>
<feature type="compositionally biased region" description="Polar residues" evidence="1">
    <location>
        <begin position="1330"/>
        <end position="1348"/>
    </location>
</feature>
<dbReference type="EMBL" id="JAYKXP010000027">
    <property type="protein sequence ID" value="KAK7043938.1"/>
    <property type="molecule type" value="Genomic_DNA"/>
</dbReference>
<dbReference type="Proteomes" id="UP001383192">
    <property type="component" value="Unassembled WGS sequence"/>
</dbReference>
<sequence length="1511" mass="170296">MPSARTSHLMPSDVDPNIWEVQEKNGQWVVSCKICQDRKLRDLYSRTQHEQSSSHKKQLERIRRQQNQHDAQTHASTRTRTFEASLGSRPSGPAVPIRTTGDAASTRFWQSFLSPEVPRETVPHLSELDDWYQQVGHIPKPSVVDWEEMDRDYAEQLAREGTSADASPAYTSTSVLAERLLHYLEYGPDLIHSDDDEGPGEIPDPESPPSSDDEGETAFVGPAAKRTRRNANTPISKEWFPWDSRLSCTVDILMHLPRSAFSTRQMDLFLWLLDINGVPDVPSLDSMKTCNERLQKLFGIQTYRYLGSQGHLYYVNSLADQAAQIMSNPRMRTHLSTYPKDSGPNKLSQANEGARWTEEIPDEEMGPMVRIVRGQTFRDYYIFEPAMLRDGSVCMPHRWFVQEDKRSARKERYMGKCWKMEPVTREHGRRAWRVVKGEEIEVEEDQFLKPFPEIVRDAGQWHPDLIDVRLIEEVYDPSLETPTQPWTITNPVDGNPWRHKAKNHRCLLFPIWLYCDDTSGNTSKKWNEHNSFLFTAAGLSRDQVSKAYNIHFLCTSNRATPLEMLEGVVDQIEDAQTHGIWAWDSATDEPVLLLVCVLALLGDNPMQSEFACHIGLKGKRFCRACLVKGKDAAENAAAGLDVDEGNESDGEGIESDGEVESDQGSVSTSASRPGSPSGKPRKKGRAAETLESMIRRVKEFVKPGQPRNRDDSIQKLSAQFDTAKTLHAGNRLKQMQTESGLKDRYQMFFIDRLLNSYKSRRGTSTTKQNTLDAAIQTLPINTSSPVWRIRALNPNTDTPVEILHVVLLGFVKYLWRDVIKYQIKDNIDQKKELAARLSSVGIDGLGLESLLAGDTLVNYYGSLTGADFRKIAQVAPFVLHGMVMDKCYATWVQLSKLIPLIWQTEITDLPKYLKTLEDEIQNFLVLAADWSIRWFNKPKFHILVHLPDHIRRFGPAMLFATESFESYNAVIRAKSTHSNRLAPSRDIAFAFAQGDRIRHLLSGGKFLDRAVVDWGEAGEVARKRFDDLRLPQSQRITEVQWYFRNCEPKKEHWVTVGSGSVQVVETSRKTIARYLGLEDKVATVPNTCKFRKSDSLVSFEETQTGQHLPHEIQSLNLSDKTSKHLRTAQYVVLPNGDQCRPGSYAIGSFDSGLSVVRVCEVLQRVQQSIPLALQSEASGVLIEMLSVGPEASAHGMPRIQSRNPKTFAFVGSKTLLCTANVQHDCIRNKCKVLNTRVVRIEREDSELRKGEVHHAGKLDDMVLNTAQMRDAKYMQQFRVPPILLEVERTLEESAKREVEGRKKAKRARRPTNRATTATEPVSSRPPGTQAAVSPTPSHNATPRRSPNTFAVPASTPVMPNVPPILNMAWRSHAGGSGLPSGRSTWGAEALAGYPGSNRLQQEQAARNRHGAVYSQENARTTFLAQSQRPYSSPIPPNFATGPSSATHYAQTYPYSPNNSGLIDHRPRPTPAYRGAVPGRSSLLRHQWYEEERLEGNLSERSSFEEHGGAER</sequence>
<organism evidence="2 3">
    <name type="scientific">Paramarasmius palmivorus</name>
    <dbReference type="NCBI Taxonomy" id="297713"/>
    <lineage>
        <taxon>Eukaryota</taxon>
        <taxon>Fungi</taxon>
        <taxon>Dikarya</taxon>
        <taxon>Basidiomycota</taxon>
        <taxon>Agaricomycotina</taxon>
        <taxon>Agaricomycetes</taxon>
        <taxon>Agaricomycetidae</taxon>
        <taxon>Agaricales</taxon>
        <taxon>Marasmiineae</taxon>
        <taxon>Marasmiaceae</taxon>
        <taxon>Paramarasmius</taxon>
    </lineage>
</organism>
<gene>
    <name evidence="2" type="ORF">VNI00_008104</name>
</gene>
<feature type="compositionally biased region" description="Polar residues" evidence="1">
    <location>
        <begin position="663"/>
        <end position="674"/>
    </location>
</feature>
<feature type="region of interest" description="Disordered" evidence="1">
    <location>
        <begin position="336"/>
        <end position="355"/>
    </location>
</feature>
<feature type="compositionally biased region" description="Basic and acidic residues" evidence="1">
    <location>
        <begin position="46"/>
        <end position="63"/>
    </location>
</feature>
<feature type="region of interest" description="Disordered" evidence="1">
    <location>
        <begin position="46"/>
        <end position="99"/>
    </location>
</feature>
<feature type="compositionally biased region" description="Basic and acidic residues" evidence="1">
    <location>
        <begin position="1292"/>
        <end position="1301"/>
    </location>
</feature>
<accession>A0AAW0CV36</accession>
<dbReference type="PANTHER" id="PTHR31912:SF34">
    <property type="entry name" value="NOTOCHORD-RELATED PROTEIN"/>
    <property type="match status" value="1"/>
</dbReference>
<evidence type="ECO:0000313" key="2">
    <source>
        <dbReference type="EMBL" id="KAK7043938.1"/>
    </source>
</evidence>
<feature type="region of interest" description="Disordered" evidence="1">
    <location>
        <begin position="1292"/>
        <end position="1355"/>
    </location>
</feature>
<dbReference type="PANTHER" id="PTHR31912">
    <property type="entry name" value="IP13529P"/>
    <property type="match status" value="1"/>
</dbReference>
<evidence type="ECO:0000256" key="1">
    <source>
        <dbReference type="SAM" id="MobiDB-lite"/>
    </source>
</evidence>
<name>A0AAW0CV36_9AGAR</name>
<feature type="region of interest" description="Disordered" evidence="1">
    <location>
        <begin position="638"/>
        <end position="687"/>
    </location>
</feature>
<protein>
    <submittedName>
        <fullName evidence="2">Uncharacterized protein</fullName>
    </submittedName>
</protein>